<evidence type="ECO:0000313" key="1">
    <source>
        <dbReference type="EMBL" id="MEJ5021425.1"/>
    </source>
</evidence>
<protein>
    <submittedName>
        <fullName evidence="1">Uncharacterized protein</fullName>
    </submittedName>
</protein>
<sequence>MPVLILAHFQGDKGNCDQAGKICAMESAKCLLKKQAMDYNFITPEIQAASFQSRGLSCGG</sequence>
<gene>
    <name evidence="1" type="ORF">WH297_17065</name>
</gene>
<evidence type="ECO:0000313" key="2">
    <source>
        <dbReference type="Proteomes" id="UP001375812"/>
    </source>
</evidence>
<proteinExistence type="predicted"/>
<keyword evidence="2" id="KW-1185">Reference proteome</keyword>
<dbReference type="Proteomes" id="UP001375812">
    <property type="component" value="Unassembled WGS sequence"/>
</dbReference>
<dbReference type="RefSeq" id="WP_339561739.1">
    <property type="nucleotide sequence ID" value="NZ_JBBGZH010000002.1"/>
</dbReference>
<comment type="caution">
    <text evidence="1">The sequence shown here is derived from an EMBL/GenBank/DDBJ whole genome shotgun (WGS) entry which is preliminary data.</text>
</comment>
<name>A0ABU8PGN7_9HYPH</name>
<accession>A0ABU8PGN7</accession>
<dbReference type="EMBL" id="JBBGZH010000002">
    <property type="protein sequence ID" value="MEJ5021425.1"/>
    <property type="molecule type" value="Genomic_DNA"/>
</dbReference>
<reference evidence="1 2" key="1">
    <citation type="submission" date="2023-12" db="EMBL/GenBank/DDBJ databases">
        <title>Gut-associated functions are favored during microbiome assembly across C. elegans life.</title>
        <authorList>
            <person name="Zimmermann J."/>
        </authorList>
    </citation>
    <scope>NUCLEOTIDE SEQUENCE [LARGE SCALE GENOMIC DNA]</scope>
    <source>
        <strain evidence="1 2">MYb71</strain>
    </source>
</reference>
<organism evidence="1 2">
    <name type="scientific">Ochrobactrum vermis</name>
    <dbReference type="NCBI Taxonomy" id="1827297"/>
    <lineage>
        <taxon>Bacteria</taxon>
        <taxon>Pseudomonadati</taxon>
        <taxon>Pseudomonadota</taxon>
        <taxon>Alphaproteobacteria</taxon>
        <taxon>Hyphomicrobiales</taxon>
        <taxon>Brucellaceae</taxon>
        <taxon>Brucella/Ochrobactrum group</taxon>
        <taxon>Ochrobactrum</taxon>
    </lineage>
</organism>